<dbReference type="Proteomes" id="UP000185984">
    <property type="component" value="Unassembled WGS sequence"/>
</dbReference>
<dbReference type="InterPro" id="IPR027417">
    <property type="entry name" value="P-loop_NTPase"/>
</dbReference>
<comment type="caution">
    <text evidence="1">The sequence shown here is derived from an EMBL/GenBank/DDBJ whole genome shotgun (WGS) entry which is preliminary data.</text>
</comment>
<evidence type="ECO:0000313" key="2">
    <source>
        <dbReference type="Proteomes" id="UP000185984"/>
    </source>
</evidence>
<protein>
    <recommendedName>
        <fullName evidence="3">ABC transporter domain-containing protein</fullName>
    </recommendedName>
</protein>
<proteinExistence type="predicted"/>
<evidence type="ECO:0000313" key="1">
    <source>
        <dbReference type="EMBL" id="OKH28885.1"/>
    </source>
</evidence>
<dbReference type="SUPFAM" id="SSF52540">
    <property type="entry name" value="P-loop containing nucleoside triphosphate hydrolases"/>
    <property type="match status" value="1"/>
</dbReference>
<name>A0A1U7HZ08_9CHRO</name>
<keyword evidence="2" id="KW-1185">Reference proteome</keyword>
<reference evidence="1 2" key="1">
    <citation type="submission" date="2016-11" db="EMBL/GenBank/DDBJ databases">
        <title>Draft Genome Sequences of Nine Cyanobacterial Strains from Diverse Habitats.</title>
        <authorList>
            <person name="Zhu T."/>
            <person name="Hou S."/>
            <person name="Lu X."/>
            <person name="Hess W.R."/>
        </authorList>
    </citation>
    <scope>NUCLEOTIDE SEQUENCE [LARGE SCALE GENOMIC DNA]</scope>
    <source>
        <strain evidence="1 2">5.2 s.c.1</strain>
    </source>
</reference>
<sequence length="67" mass="7822">MQLQLDHKVYIENGILSTTALSQGQRKCLALLTAYLEHRPFYVFDEWASAQDSLFKKIFLHSTFTRT</sequence>
<dbReference type="STRING" id="247279.NIES1031_03035"/>
<gene>
    <name evidence="1" type="ORF">NIES1031_03035</name>
</gene>
<dbReference type="RefSeq" id="WP_073548039.1">
    <property type="nucleotide sequence ID" value="NZ_CAWMVK010000012.1"/>
</dbReference>
<organism evidence="1 2">
    <name type="scientific">Chroogloeocystis siderophila 5.2 s.c.1</name>
    <dbReference type="NCBI Taxonomy" id="247279"/>
    <lineage>
        <taxon>Bacteria</taxon>
        <taxon>Bacillati</taxon>
        <taxon>Cyanobacteriota</taxon>
        <taxon>Cyanophyceae</taxon>
        <taxon>Oscillatoriophycideae</taxon>
        <taxon>Chroococcales</taxon>
        <taxon>Chroococcaceae</taxon>
        <taxon>Chroogloeocystis</taxon>
    </lineage>
</organism>
<dbReference type="AlphaFoldDB" id="A0A1U7HZ08"/>
<accession>A0A1U7HZ08</accession>
<evidence type="ECO:0008006" key="3">
    <source>
        <dbReference type="Google" id="ProtNLM"/>
    </source>
</evidence>
<dbReference type="EMBL" id="MRCC01000002">
    <property type="protein sequence ID" value="OKH28885.1"/>
    <property type="molecule type" value="Genomic_DNA"/>
</dbReference>